<evidence type="ECO:0000256" key="1">
    <source>
        <dbReference type="ARBA" id="ARBA00022676"/>
    </source>
</evidence>
<dbReference type="Proteomes" id="UP000008141">
    <property type="component" value="Unassembled WGS sequence"/>
</dbReference>
<keyword evidence="3" id="KW-0472">Membrane</keyword>
<keyword evidence="5" id="KW-1185">Reference proteome</keyword>
<evidence type="ECO:0000256" key="3">
    <source>
        <dbReference type="SAM" id="Phobius"/>
    </source>
</evidence>
<dbReference type="GO" id="GO:0008194">
    <property type="term" value="F:UDP-glycosyltransferase activity"/>
    <property type="evidence" value="ECO:0007669"/>
    <property type="project" value="InterPro"/>
</dbReference>
<dbReference type="KEGG" id="cvr:CHLNCDRAFT_140490"/>
<dbReference type="InterPro" id="IPR050271">
    <property type="entry name" value="UDP-glycosyltransferase"/>
</dbReference>
<evidence type="ECO:0008006" key="6">
    <source>
        <dbReference type="Google" id="ProtNLM"/>
    </source>
</evidence>
<keyword evidence="3" id="KW-0812">Transmembrane</keyword>
<name>E1Z5H5_CHLVA</name>
<dbReference type="Pfam" id="PF00201">
    <property type="entry name" value="UDPGT"/>
    <property type="match status" value="2"/>
</dbReference>
<dbReference type="PANTHER" id="PTHR48043">
    <property type="entry name" value="EG:EG0003.4 PROTEIN-RELATED"/>
    <property type="match status" value="1"/>
</dbReference>
<dbReference type="InterPro" id="IPR002213">
    <property type="entry name" value="UDP_glucos_trans"/>
</dbReference>
<dbReference type="OrthoDB" id="550202at2759"/>
<evidence type="ECO:0000256" key="2">
    <source>
        <dbReference type="ARBA" id="ARBA00022679"/>
    </source>
</evidence>
<dbReference type="InParanoid" id="E1Z5H5"/>
<dbReference type="AlphaFoldDB" id="E1Z5H5"/>
<dbReference type="Gene3D" id="3.40.50.2000">
    <property type="entry name" value="Glycogen Phosphorylase B"/>
    <property type="match status" value="1"/>
</dbReference>
<accession>E1Z5H5</accession>
<evidence type="ECO:0000313" key="4">
    <source>
        <dbReference type="EMBL" id="EFN58760.1"/>
    </source>
</evidence>
<protein>
    <recommendedName>
        <fullName evidence="6">Glycosyltransferase</fullName>
    </recommendedName>
</protein>
<dbReference type="RefSeq" id="XP_005850862.1">
    <property type="nucleotide sequence ID" value="XM_005850800.1"/>
</dbReference>
<dbReference type="EMBL" id="GL433837">
    <property type="protein sequence ID" value="EFN58760.1"/>
    <property type="molecule type" value="Genomic_DNA"/>
</dbReference>
<dbReference type="SUPFAM" id="SSF53756">
    <property type="entry name" value="UDP-Glycosyltransferase/glycogen phosphorylase"/>
    <property type="match status" value="1"/>
</dbReference>
<proteinExistence type="predicted"/>
<dbReference type="PANTHER" id="PTHR48043:SF145">
    <property type="entry name" value="FI06409P-RELATED"/>
    <property type="match status" value="1"/>
</dbReference>
<dbReference type="CDD" id="cd03784">
    <property type="entry name" value="GT1_Gtf-like"/>
    <property type="match status" value="1"/>
</dbReference>
<reference evidence="4 5" key="1">
    <citation type="journal article" date="2010" name="Plant Cell">
        <title>The Chlorella variabilis NC64A genome reveals adaptation to photosymbiosis, coevolution with viruses, and cryptic sex.</title>
        <authorList>
            <person name="Blanc G."/>
            <person name="Duncan G."/>
            <person name="Agarkova I."/>
            <person name="Borodovsky M."/>
            <person name="Gurnon J."/>
            <person name="Kuo A."/>
            <person name="Lindquist E."/>
            <person name="Lucas S."/>
            <person name="Pangilinan J."/>
            <person name="Polle J."/>
            <person name="Salamov A."/>
            <person name="Terry A."/>
            <person name="Yamada T."/>
            <person name="Dunigan D.D."/>
            <person name="Grigoriev I.V."/>
            <person name="Claverie J.M."/>
            <person name="Van Etten J.L."/>
        </authorList>
    </citation>
    <scope>NUCLEOTIDE SEQUENCE [LARGE SCALE GENOMIC DNA]</scope>
    <source>
        <strain evidence="4 5">NC64A</strain>
    </source>
</reference>
<keyword evidence="3" id="KW-1133">Transmembrane helix</keyword>
<dbReference type="STRING" id="554065.E1Z5H5"/>
<keyword evidence="2" id="KW-0808">Transferase</keyword>
<sequence>MVLPDFDAVNLESKRLLDAGLETVVFQTPPQSNDHFEASGRFIALHTGHFESMCRHLLGDSAAMEALRGLDADLLFLDVAFPCGQAISELLGKRVVLFSPVDIVDPFWSRFGRLPYSPAVHAALGSGLVHPMTWRERATNALLSPLMFWLGSSVARASAQRIARDFGLPGAGDPRDAFRGSRLLLVNAADGLVGPLLVGGEPKPLPADLAAILEGAGPRGAVYVSFGTTFRPSSCDVVRGLAAALSALNRTVIWGLNPARLPAACPLDVSILPASIHIMEWVPQADLLGHAQIKTFLSHAGVNSIYEAPYRGKPLVCMPLAADQFDGCAKAVKGGWGLQFKKEELSPATAHRLTARLEQASAEGSPLAQRAAVVGAMLKAHSRPALELAADWVEYALALPQDADLSDPAMAMPMWKRYCLDVYAAAAAAVVAVLGSATLVLRAGGRMVWRWLTAGRRSHGKTE</sequence>
<dbReference type="GeneID" id="17357831"/>
<feature type="transmembrane region" description="Helical" evidence="3">
    <location>
        <begin position="422"/>
        <end position="441"/>
    </location>
</feature>
<dbReference type="eggNOG" id="KOG1192">
    <property type="taxonomic scope" value="Eukaryota"/>
</dbReference>
<organism evidence="5">
    <name type="scientific">Chlorella variabilis</name>
    <name type="common">Green alga</name>
    <dbReference type="NCBI Taxonomy" id="554065"/>
    <lineage>
        <taxon>Eukaryota</taxon>
        <taxon>Viridiplantae</taxon>
        <taxon>Chlorophyta</taxon>
        <taxon>core chlorophytes</taxon>
        <taxon>Trebouxiophyceae</taxon>
        <taxon>Chlorellales</taxon>
        <taxon>Chlorellaceae</taxon>
        <taxon>Chlorella clade</taxon>
        <taxon>Chlorella</taxon>
    </lineage>
</organism>
<evidence type="ECO:0000313" key="5">
    <source>
        <dbReference type="Proteomes" id="UP000008141"/>
    </source>
</evidence>
<gene>
    <name evidence="4" type="ORF">CHLNCDRAFT_140490</name>
</gene>
<keyword evidence="1" id="KW-0328">Glycosyltransferase</keyword>